<gene>
    <name evidence="2" type="ORF">QYM36_002246</name>
</gene>
<evidence type="ECO:0000313" key="2">
    <source>
        <dbReference type="EMBL" id="KAK2723829.1"/>
    </source>
</evidence>
<dbReference type="Proteomes" id="UP001187531">
    <property type="component" value="Unassembled WGS sequence"/>
</dbReference>
<feature type="compositionally biased region" description="Low complexity" evidence="1">
    <location>
        <begin position="128"/>
        <end position="148"/>
    </location>
</feature>
<evidence type="ECO:0000313" key="3">
    <source>
        <dbReference type="Proteomes" id="UP001187531"/>
    </source>
</evidence>
<sequence>MKGHAVWTAEWTADHQASAVVQGLQYCESPSICYYIRIAVLEITKHLPLYYDCSTADHQVPDVGIGGDGALDAQPDERHVNSSLVSFNSVLYSSSISAQEHSSECSFETAKSDTSCVLSVESEYNSPDSYSTDAASSEADESPSSNDDVLVPAGSGRRRSRQKQ</sequence>
<name>A0AA88I980_ARTSF</name>
<protein>
    <submittedName>
        <fullName evidence="2">Uncharacterized protein</fullName>
    </submittedName>
</protein>
<evidence type="ECO:0000256" key="1">
    <source>
        <dbReference type="SAM" id="MobiDB-lite"/>
    </source>
</evidence>
<comment type="caution">
    <text evidence="2">The sequence shown here is derived from an EMBL/GenBank/DDBJ whole genome shotgun (WGS) entry which is preliminary data.</text>
</comment>
<dbReference type="EMBL" id="JAVRJZ010000004">
    <property type="protein sequence ID" value="KAK2723829.1"/>
    <property type="molecule type" value="Genomic_DNA"/>
</dbReference>
<reference evidence="2" key="1">
    <citation type="submission" date="2023-07" db="EMBL/GenBank/DDBJ databases">
        <title>Chromosome-level genome assembly of Artemia franciscana.</title>
        <authorList>
            <person name="Jo E."/>
        </authorList>
    </citation>
    <scope>NUCLEOTIDE SEQUENCE</scope>
    <source>
        <tissue evidence="2">Whole body</tissue>
    </source>
</reference>
<accession>A0AA88I980</accession>
<feature type="non-terminal residue" evidence="2">
    <location>
        <position position="164"/>
    </location>
</feature>
<proteinExistence type="predicted"/>
<keyword evidence="3" id="KW-1185">Reference proteome</keyword>
<dbReference type="AlphaFoldDB" id="A0AA88I980"/>
<organism evidence="2 3">
    <name type="scientific">Artemia franciscana</name>
    <name type="common">Brine shrimp</name>
    <name type="synonym">Artemia sanfranciscana</name>
    <dbReference type="NCBI Taxonomy" id="6661"/>
    <lineage>
        <taxon>Eukaryota</taxon>
        <taxon>Metazoa</taxon>
        <taxon>Ecdysozoa</taxon>
        <taxon>Arthropoda</taxon>
        <taxon>Crustacea</taxon>
        <taxon>Branchiopoda</taxon>
        <taxon>Anostraca</taxon>
        <taxon>Artemiidae</taxon>
        <taxon>Artemia</taxon>
    </lineage>
</organism>
<feature type="region of interest" description="Disordered" evidence="1">
    <location>
        <begin position="124"/>
        <end position="164"/>
    </location>
</feature>